<dbReference type="InterPro" id="IPR036322">
    <property type="entry name" value="WD40_repeat_dom_sf"/>
</dbReference>
<dbReference type="GeneID" id="100679120"/>
<dbReference type="PANTHER" id="PTHR47822:SF3">
    <property type="entry name" value="ANAPHASE-PROMOTING COMPLEX SUBUNIT 4-LIKE WD40 DOMAIN-CONTAINING PROTEIN"/>
    <property type="match status" value="1"/>
</dbReference>
<proteinExistence type="predicted"/>
<dbReference type="Gene3D" id="2.130.10.10">
    <property type="entry name" value="YVTN repeat-like/Quinoprotein amine dehydrogenase"/>
    <property type="match status" value="2"/>
</dbReference>
<dbReference type="InterPro" id="IPR024977">
    <property type="entry name" value="Apc4-like_WD40_dom"/>
</dbReference>
<dbReference type="AlphaFoldDB" id="A0A7M7H8Y0"/>
<reference evidence="5" key="1">
    <citation type="submission" date="2021-01" db="UniProtKB">
        <authorList>
            <consortium name="EnsemblMetazoa"/>
        </authorList>
    </citation>
    <scope>IDENTIFICATION</scope>
</reference>
<dbReference type="InterPro" id="IPR015943">
    <property type="entry name" value="WD40/YVTN_repeat-like_dom_sf"/>
</dbReference>
<organism evidence="5 6">
    <name type="scientific">Nasonia vitripennis</name>
    <name type="common">Parasitic wasp</name>
    <dbReference type="NCBI Taxonomy" id="7425"/>
    <lineage>
        <taxon>Eukaryota</taxon>
        <taxon>Metazoa</taxon>
        <taxon>Ecdysozoa</taxon>
        <taxon>Arthropoda</taxon>
        <taxon>Hexapoda</taxon>
        <taxon>Insecta</taxon>
        <taxon>Pterygota</taxon>
        <taxon>Neoptera</taxon>
        <taxon>Endopterygota</taxon>
        <taxon>Hymenoptera</taxon>
        <taxon>Apocrita</taxon>
        <taxon>Proctotrupomorpha</taxon>
        <taxon>Chalcidoidea</taxon>
        <taxon>Pteromalidae</taxon>
        <taxon>Pteromalinae</taxon>
        <taxon>Nasonia</taxon>
    </lineage>
</organism>
<evidence type="ECO:0000256" key="1">
    <source>
        <dbReference type="ARBA" id="ARBA00022574"/>
    </source>
</evidence>
<keyword evidence="6" id="KW-1185">Reference proteome</keyword>
<dbReference type="InterPro" id="IPR019775">
    <property type="entry name" value="WD40_repeat_CS"/>
</dbReference>
<feature type="repeat" description="WD" evidence="3">
    <location>
        <begin position="173"/>
        <end position="214"/>
    </location>
</feature>
<dbReference type="PROSITE" id="PS50082">
    <property type="entry name" value="WD_REPEATS_2"/>
    <property type="match status" value="2"/>
</dbReference>
<keyword evidence="1 3" id="KW-0853">WD repeat</keyword>
<sequence>MIFQYNTAMGSVKTDETSSSSITEAHSLFYKDRPEKAYKQLTGFLVDRKISEEEITNRYEWIKTKRLKSNDTVKDQNRVTRKVYFPDTLCGLYCARFSSDGETIATTYGSGCIQLRNGETGELRVTIRSSLETSLPVTCCRFHPIQKEILYAASACGSIFICKLDNIEFWKFVEELDNEINALDVNISGDFIASAGKDASLKVYDAETGKLLKNYQKDKADLITENAVRFHHMKIFSIKCHQTNKNVIVTGGWDDTLKIWDTRVGDGSIRSMHGPHICGDAIDLQDTNILTGSWTVKDSLQIWDFSSAKLIETVNPTNREASLSGEFLYSARYFDGDPYGDHVLVAGSGTGNVEVINLKEKSIVARFMANKAVVAIDSYKSSIVYGGMDPVISIADYN</sequence>
<evidence type="ECO:0000256" key="3">
    <source>
        <dbReference type="PROSITE-ProRule" id="PRU00221"/>
    </source>
</evidence>
<accession>A0A7M7H8Y0</accession>
<dbReference type="SMART" id="SM00320">
    <property type="entry name" value="WD40"/>
    <property type="match status" value="4"/>
</dbReference>
<dbReference type="InterPro" id="IPR001680">
    <property type="entry name" value="WD40_rpt"/>
</dbReference>
<evidence type="ECO:0000259" key="4">
    <source>
        <dbReference type="Pfam" id="PF12894"/>
    </source>
</evidence>
<dbReference type="RefSeq" id="XP_008211587.1">
    <property type="nucleotide sequence ID" value="XM_008213365.2"/>
</dbReference>
<evidence type="ECO:0000313" key="6">
    <source>
        <dbReference type="Proteomes" id="UP000002358"/>
    </source>
</evidence>
<dbReference type="Pfam" id="PF12894">
    <property type="entry name" value="ANAPC4_WD40"/>
    <property type="match status" value="1"/>
</dbReference>
<evidence type="ECO:0000256" key="2">
    <source>
        <dbReference type="ARBA" id="ARBA00022737"/>
    </source>
</evidence>
<dbReference type="OrthoDB" id="361494at2759"/>
<evidence type="ECO:0000313" key="5">
    <source>
        <dbReference type="EnsemblMetazoa" id="XP_008211587"/>
    </source>
</evidence>
<dbReference type="InParanoid" id="A0A7M7H8Y0"/>
<dbReference type="PANTHER" id="PTHR47822">
    <property type="entry name" value="CARBOHYDRATE BINDING DOMAIN CONTAINING PROTEIN"/>
    <property type="match status" value="1"/>
</dbReference>
<protein>
    <recommendedName>
        <fullName evidence="4">Anaphase-promoting complex subunit 4-like WD40 domain-containing protein</fullName>
    </recommendedName>
</protein>
<feature type="domain" description="Anaphase-promoting complex subunit 4-like WD40" evidence="4">
    <location>
        <begin position="148"/>
        <end position="220"/>
    </location>
</feature>
<dbReference type="SUPFAM" id="SSF50978">
    <property type="entry name" value="WD40 repeat-like"/>
    <property type="match status" value="1"/>
</dbReference>
<dbReference type="Pfam" id="PF00400">
    <property type="entry name" value="WD40"/>
    <property type="match status" value="1"/>
</dbReference>
<dbReference type="PROSITE" id="PS00678">
    <property type="entry name" value="WD_REPEATS_1"/>
    <property type="match status" value="1"/>
</dbReference>
<dbReference type="KEGG" id="nvi:100679120"/>
<keyword evidence="2" id="KW-0677">Repeat</keyword>
<feature type="repeat" description="WD" evidence="3">
    <location>
        <begin position="228"/>
        <end position="263"/>
    </location>
</feature>
<name>A0A7M7H8Y0_NASVI</name>
<dbReference type="EnsemblMetazoa" id="XM_008213365">
    <property type="protein sequence ID" value="XP_008211587"/>
    <property type="gene ID" value="LOC100679120"/>
</dbReference>
<dbReference type="SMR" id="A0A7M7H8Y0"/>
<dbReference type="Proteomes" id="UP000002358">
    <property type="component" value="Chromosome 4"/>
</dbReference>